<feature type="transmembrane region" description="Helical" evidence="1">
    <location>
        <begin position="395"/>
        <end position="416"/>
    </location>
</feature>
<dbReference type="GO" id="GO:0042910">
    <property type="term" value="F:xenobiotic transmembrane transporter activity"/>
    <property type="evidence" value="ECO:0007669"/>
    <property type="project" value="TreeGrafter"/>
</dbReference>
<feature type="transmembrane region" description="Helical" evidence="1">
    <location>
        <begin position="996"/>
        <end position="1023"/>
    </location>
</feature>
<feature type="transmembrane region" description="Helical" evidence="1">
    <location>
        <begin position="517"/>
        <end position="547"/>
    </location>
</feature>
<keyword evidence="1" id="KW-0812">Transmembrane</keyword>
<evidence type="ECO:0000313" key="3">
    <source>
        <dbReference type="Proteomes" id="UP000245474"/>
    </source>
</evidence>
<dbReference type="PANTHER" id="PTHR32063:SF18">
    <property type="entry name" value="CATION EFFLUX SYSTEM PROTEIN"/>
    <property type="match status" value="1"/>
</dbReference>
<keyword evidence="1" id="KW-0472">Membrane</keyword>
<dbReference type="OrthoDB" id="9758297at2"/>
<dbReference type="Proteomes" id="UP000245474">
    <property type="component" value="Unassembled WGS sequence"/>
</dbReference>
<feature type="transmembrane region" description="Helical" evidence="1">
    <location>
        <begin position="924"/>
        <end position="946"/>
    </location>
</feature>
<dbReference type="GO" id="GO:0005886">
    <property type="term" value="C:plasma membrane"/>
    <property type="evidence" value="ECO:0007669"/>
    <property type="project" value="TreeGrafter"/>
</dbReference>
<reference evidence="2 3" key="1">
    <citation type="submission" date="2018-05" db="EMBL/GenBank/DDBJ databases">
        <title>Spiribacter halobius sp. nov., a moderately halophilic bacterium isolated from marine solar saltern.</title>
        <authorList>
            <person name="Zheng W.-S."/>
            <person name="Lu D.-C."/>
            <person name="Du Z.-J."/>
        </authorList>
    </citation>
    <scope>NUCLEOTIDE SEQUENCE [LARGE SCALE GENOMIC DNA]</scope>
    <source>
        <strain evidence="2 3">E85</strain>
    </source>
</reference>
<keyword evidence="3" id="KW-1185">Reference proteome</keyword>
<feature type="transmembrane region" description="Helical" evidence="1">
    <location>
        <begin position="341"/>
        <end position="358"/>
    </location>
</feature>
<dbReference type="Pfam" id="PF00873">
    <property type="entry name" value="ACR_tran"/>
    <property type="match status" value="1"/>
</dbReference>
<dbReference type="InterPro" id="IPR027463">
    <property type="entry name" value="AcrB_DN_DC_subdom"/>
</dbReference>
<protein>
    <submittedName>
        <fullName evidence="2">Acriflavin resistance protein</fullName>
    </submittedName>
</protein>
<feature type="transmembrane region" description="Helical" evidence="1">
    <location>
        <begin position="469"/>
        <end position="496"/>
    </location>
</feature>
<evidence type="ECO:0000313" key="2">
    <source>
        <dbReference type="EMBL" id="PWG63508.1"/>
    </source>
</evidence>
<evidence type="ECO:0000256" key="1">
    <source>
        <dbReference type="SAM" id="Phobius"/>
    </source>
</evidence>
<dbReference type="Gene3D" id="3.30.2090.10">
    <property type="entry name" value="Multidrug efflux transporter AcrB TolC docking domain, DN and DC subdomains"/>
    <property type="match status" value="2"/>
</dbReference>
<feature type="transmembrane region" description="Helical" evidence="1">
    <location>
        <begin position="437"/>
        <end position="457"/>
    </location>
</feature>
<dbReference type="SUPFAM" id="SSF82693">
    <property type="entry name" value="Multidrug efflux transporter AcrB pore domain, PN1, PN2, PC1 and PC2 subdomains"/>
    <property type="match status" value="2"/>
</dbReference>
<accession>A0A2U2N399</accession>
<name>A0A2U2N399_9GAMM</name>
<dbReference type="Gene3D" id="3.30.70.1430">
    <property type="entry name" value="Multidrug efflux transporter AcrB pore domain"/>
    <property type="match status" value="2"/>
</dbReference>
<dbReference type="PANTHER" id="PTHR32063">
    <property type="match status" value="1"/>
</dbReference>
<feature type="transmembrane region" description="Helical" evidence="1">
    <location>
        <begin position="870"/>
        <end position="890"/>
    </location>
</feature>
<proteinExistence type="predicted"/>
<sequence>MADDLATLCYRRPRLVALILLLVIAAGLSALAAMGRQEDPSITNLFATVLTPYPGADPARVEALVTEKIETELRGIPEIDDIASTSRRGISSIRIELSDQLEDARIEQVWSEIRDALADAGPALPPGVPEPQLDTERTGAFTAISAILPRNGHAVPPSLLGRYSEALQDRLRQLPGAEVVERFGAPDEEVLVQVDPRRLEDLGLTAGDVAGAIAAGDAKDPAGQLRGTGLDLPVQVTGEIEGLARIARVPVTTADDGRLVRVGDLATIVRSAEEPPRSLAFADGERAVLVAVRMDDGYQVDRWMARVRAELTDFEARLPAGLEHRLLFDQSRYTAERLGGVLRNLLLGVTLVVAVLLVTLGWRAALVVAAVLPLASLLSLAVLQRLGVPIHQMSVTGLIVALGLMVDTAIVMTDEIRRGLATGRQRVAAVGHAVRRLTAPLIASTLTTALAFMPMALLPGPAGDFVGSIAIAVIVMLGASLLLSLTVTPALAGYLLPEPGQGGAWRNGIRPRRLGRWFAGSVGLAVRHPVVALMGAAVVPLLGFAAFPTLEAQFFPGVDRDQLYVQLELREGASIAETERAMRRADAVLGAEAEVSHAHWVVGESAPPFYYNMLRDRDGAPHYAEALVTTTSPAATERVIPRLQLALNRALPEAQIVVRGLVQGPPVDAPVELRLVGPELGTLRALGDSLRLAMAADPDIVLARTQLRAGAPKLALDLDEARVRLAGLDLDRASHQLDAALEGITGGSLVEGTEELPVRVRLAAERRRSVADLSSLGLLPAAGIGADGFPAIPLTALGEPRLVPSETTIYRRNGERINTVQGFVRRGVLPEEVLTRVQTRLEETGPTLPPGYRIEAGGDADARSETLRNLMAPLGLIVSLSIVTVVLTLGSFRLAGLTAVVAALAMGLSLFALVLLQLPFGIQAVIGVIGSIGVSINAAIILLTALQEDPAALRGESGAIRDGITGAARHLVSTTVTTFGGFLPLILAGGGFWPPFAVAIAGGVLLSTIVSFYFVPAAFALLVRPGARPIPARAVAEPRPA</sequence>
<feature type="transmembrane region" description="Helical" evidence="1">
    <location>
        <begin position="365"/>
        <end position="383"/>
    </location>
</feature>
<organism evidence="2 3">
    <name type="scientific">Sediminicurvatus halobius</name>
    <dbReference type="NCBI Taxonomy" id="2182432"/>
    <lineage>
        <taxon>Bacteria</taxon>
        <taxon>Pseudomonadati</taxon>
        <taxon>Pseudomonadota</taxon>
        <taxon>Gammaproteobacteria</taxon>
        <taxon>Chromatiales</taxon>
        <taxon>Ectothiorhodospiraceae</taxon>
        <taxon>Sediminicurvatus</taxon>
    </lineage>
</organism>
<gene>
    <name evidence="2" type="ORF">DEM34_08050</name>
</gene>
<dbReference type="RefSeq" id="WP_109678050.1">
    <property type="nucleotide sequence ID" value="NZ_CP086615.1"/>
</dbReference>
<dbReference type="Gene3D" id="3.30.70.1440">
    <property type="entry name" value="Multidrug efflux transporter AcrB pore domain"/>
    <property type="match status" value="1"/>
</dbReference>
<keyword evidence="1" id="KW-1133">Transmembrane helix</keyword>
<dbReference type="AlphaFoldDB" id="A0A2U2N399"/>
<dbReference type="PRINTS" id="PR00702">
    <property type="entry name" value="ACRIFLAVINRP"/>
</dbReference>
<feature type="transmembrane region" description="Helical" evidence="1">
    <location>
        <begin position="967"/>
        <end position="990"/>
    </location>
</feature>
<dbReference type="SUPFAM" id="SSF82714">
    <property type="entry name" value="Multidrug efflux transporter AcrB TolC docking domain, DN and DC subdomains"/>
    <property type="match status" value="2"/>
</dbReference>
<dbReference type="Gene3D" id="3.30.70.1320">
    <property type="entry name" value="Multidrug efflux transporter AcrB pore domain like"/>
    <property type="match status" value="1"/>
</dbReference>
<dbReference type="EMBL" id="QFFI01000010">
    <property type="protein sequence ID" value="PWG63508.1"/>
    <property type="molecule type" value="Genomic_DNA"/>
</dbReference>
<comment type="caution">
    <text evidence="2">The sequence shown here is derived from an EMBL/GenBank/DDBJ whole genome shotgun (WGS) entry which is preliminary data.</text>
</comment>
<dbReference type="Gene3D" id="1.20.1640.10">
    <property type="entry name" value="Multidrug efflux transporter AcrB transmembrane domain"/>
    <property type="match status" value="2"/>
</dbReference>
<dbReference type="InterPro" id="IPR001036">
    <property type="entry name" value="Acrflvin-R"/>
</dbReference>
<feature type="transmembrane region" description="Helical" evidence="1">
    <location>
        <begin position="897"/>
        <end position="918"/>
    </location>
</feature>
<dbReference type="SUPFAM" id="SSF82866">
    <property type="entry name" value="Multidrug efflux transporter AcrB transmembrane domain"/>
    <property type="match status" value="2"/>
</dbReference>